<dbReference type="KEGG" id="fer:FNB15_01450"/>
<dbReference type="RefSeq" id="WP_144067004.1">
    <property type="nucleotide sequence ID" value="NZ_CP041636.1"/>
</dbReference>
<evidence type="ECO:0000256" key="1">
    <source>
        <dbReference type="ARBA" id="ARBA00023015"/>
    </source>
</evidence>
<dbReference type="PROSITE" id="PS50987">
    <property type="entry name" value="HTH_ARSR_2"/>
    <property type="match status" value="1"/>
</dbReference>
<gene>
    <name evidence="5" type="ORF">FNB15_01450</name>
</gene>
<dbReference type="Pfam" id="PF01022">
    <property type="entry name" value="HTH_5"/>
    <property type="match status" value="1"/>
</dbReference>
<dbReference type="NCBIfam" id="NF033788">
    <property type="entry name" value="HTH_metalloreg"/>
    <property type="match status" value="1"/>
</dbReference>
<evidence type="ECO:0000313" key="5">
    <source>
        <dbReference type="EMBL" id="QDO96023.1"/>
    </source>
</evidence>
<dbReference type="PANTHER" id="PTHR43132:SF2">
    <property type="entry name" value="ARSENICAL RESISTANCE OPERON REPRESSOR ARSR-RELATED"/>
    <property type="match status" value="1"/>
</dbReference>
<protein>
    <submittedName>
        <fullName evidence="5">Winged helix-turn-helix transcriptional regulator</fullName>
    </submittedName>
</protein>
<dbReference type="GO" id="GO:0003700">
    <property type="term" value="F:DNA-binding transcription factor activity"/>
    <property type="evidence" value="ECO:0007669"/>
    <property type="project" value="InterPro"/>
</dbReference>
<dbReference type="PANTHER" id="PTHR43132">
    <property type="entry name" value="ARSENICAL RESISTANCE OPERON REPRESSOR ARSR-RELATED"/>
    <property type="match status" value="1"/>
</dbReference>
<evidence type="ECO:0000313" key="6">
    <source>
        <dbReference type="Proteomes" id="UP000317496"/>
    </source>
</evidence>
<dbReference type="EMBL" id="CP041636">
    <property type="protein sequence ID" value="QDO96023.1"/>
    <property type="molecule type" value="Genomic_DNA"/>
</dbReference>
<proteinExistence type="predicted"/>
<dbReference type="SMART" id="SM00418">
    <property type="entry name" value="HTH_ARSR"/>
    <property type="match status" value="1"/>
</dbReference>
<dbReference type="AlphaFoldDB" id="A0A516GWU9"/>
<dbReference type="GO" id="GO:0003677">
    <property type="term" value="F:DNA binding"/>
    <property type="evidence" value="ECO:0007669"/>
    <property type="project" value="UniProtKB-KW"/>
</dbReference>
<dbReference type="InterPro" id="IPR001845">
    <property type="entry name" value="HTH_ArsR_DNA-bd_dom"/>
</dbReference>
<keyword evidence="1" id="KW-0805">Transcription regulation</keyword>
<reference evidence="5 6" key="1">
    <citation type="submission" date="2019-07" db="EMBL/GenBank/DDBJ databases">
        <title>Genome sequencing for Ferrovibrio sp. K5.</title>
        <authorList>
            <person name="Park S.-J."/>
        </authorList>
    </citation>
    <scope>NUCLEOTIDE SEQUENCE [LARGE SCALE GENOMIC DNA]</scope>
    <source>
        <strain evidence="5 6">K5</strain>
    </source>
</reference>
<organism evidence="5 6">
    <name type="scientific">Ferrovibrio terrae</name>
    <dbReference type="NCBI Taxonomy" id="2594003"/>
    <lineage>
        <taxon>Bacteria</taxon>
        <taxon>Pseudomonadati</taxon>
        <taxon>Pseudomonadota</taxon>
        <taxon>Alphaproteobacteria</taxon>
        <taxon>Rhodospirillales</taxon>
        <taxon>Rhodospirillaceae</taxon>
        <taxon>Ferrovibrio</taxon>
    </lineage>
</organism>
<keyword evidence="2" id="KW-0238">DNA-binding</keyword>
<dbReference type="InterPro" id="IPR036388">
    <property type="entry name" value="WH-like_DNA-bd_sf"/>
</dbReference>
<keyword evidence="6" id="KW-1185">Reference proteome</keyword>
<dbReference type="InterPro" id="IPR036390">
    <property type="entry name" value="WH_DNA-bd_sf"/>
</dbReference>
<evidence type="ECO:0000256" key="2">
    <source>
        <dbReference type="ARBA" id="ARBA00023125"/>
    </source>
</evidence>
<feature type="domain" description="HTH arsR-type" evidence="4">
    <location>
        <begin position="8"/>
        <end position="101"/>
    </location>
</feature>
<dbReference type="OrthoDB" id="194599at2"/>
<evidence type="ECO:0000259" key="4">
    <source>
        <dbReference type="PROSITE" id="PS50987"/>
    </source>
</evidence>
<accession>A0A516GWU9</accession>
<dbReference type="Gene3D" id="1.10.10.10">
    <property type="entry name" value="Winged helix-like DNA-binding domain superfamily/Winged helix DNA-binding domain"/>
    <property type="match status" value="1"/>
</dbReference>
<dbReference type="CDD" id="cd00090">
    <property type="entry name" value="HTH_ARSR"/>
    <property type="match status" value="1"/>
</dbReference>
<dbReference type="Proteomes" id="UP000317496">
    <property type="component" value="Chromosome"/>
</dbReference>
<evidence type="ECO:0000256" key="3">
    <source>
        <dbReference type="ARBA" id="ARBA00023163"/>
    </source>
</evidence>
<dbReference type="InterPro" id="IPR011991">
    <property type="entry name" value="ArsR-like_HTH"/>
</dbReference>
<dbReference type="InterPro" id="IPR051011">
    <property type="entry name" value="Metal_resp_trans_reg"/>
</dbReference>
<name>A0A516GWU9_9PROT</name>
<dbReference type="SUPFAM" id="SSF46785">
    <property type="entry name" value="Winged helix' DNA-binding domain"/>
    <property type="match status" value="1"/>
</dbReference>
<dbReference type="PRINTS" id="PR00778">
    <property type="entry name" value="HTHARSR"/>
</dbReference>
<sequence>MNANLNQLQASAAEASRFLRALANEKRLLTLCQLVDSEQSVGALAEAVGLSQSALSQHLTRLREDGLVATRRDSQTIYYRLADPRIEAMIGLLYDQFCKPSRR</sequence>
<keyword evidence="3" id="KW-0804">Transcription</keyword>